<dbReference type="Proteomes" id="UP001154282">
    <property type="component" value="Unassembled WGS sequence"/>
</dbReference>
<reference evidence="1" key="1">
    <citation type="submission" date="2022-08" db="EMBL/GenBank/DDBJ databases">
        <authorList>
            <person name="Gutierrez-Valencia J."/>
        </authorList>
    </citation>
    <scope>NUCLEOTIDE SEQUENCE</scope>
</reference>
<proteinExistence type="predicted"/>
<evidence type="ECO:0000313" key="2">
    <source>
        <dbReference type="Proteomes" id="UP001154282"/>
    </source>
</evidence>
<evidence type="ECO:0000313" key="1">
    <source>
        <dbReference type="EMBL" id="CAI0459617.1"/>
    </source>
</evidence>
<comment type="caution">
    <text evidence="1">The sequence shown here is derived from an EMBL/GenBank/DDBJ whole genome shotgun (WGS) entry which is preliminary data.</text>
</comment>
<name>A0AAV0NMA0_9ROSI</name>
<sequence>MGEELGPLPFSPQAVFEGCVC</sequence>
<dbReference type="EMBL" id="CAMGYJ010000008">
    <property type="protein sequence ID" value="CAI0459617.1"/>
    <property type="molecule type" value="Genomic_DNA"/>
</dbReference>
<organism evidence="1 2">
    <name type="scientific">Linum tenue</name>
    <dbReference type="NCBI Taxonomy" id="586396"/>
    <lineage>
        <taxon>Eukaryota</taxon>
        <taxon>Viridiplantae</taxon>
        <taxon>Streptophyta</taxon>
        <taxon>Embryophyta</taxon>
        <taxon>Tracheophyta</taxon>
        <taxon>Spermatophyta</taxon>
        <taxon>Magnoliopsida</taxon>
        <taxon>eudicotyledons</taxon>
        <taxon>Gunneridae</taxon>
        <taxon>Pentapetalae</taxon>
        <taxon>rosids</taxon>
        <taxon>fabids</taxon>
        <taxon>Malpighiales</taxon>
        <taxon>Linaceae</taxon>
        <taxon>Linum</taxon>
    </lineage>
</organism>
<accession>A0AAV0NMA0</accession>
<gene>
    <name evidence="1" type="ORF">LITE_LOCUS34095</name>
</gene>
<keyword evidence="2" id="KW-1185">Reference proteome</keyword>
<protein>
    <submittedName>
        <fullName evidence="1">Uncharacterized protein</fullName>
    </submittedName>
</protein>
<dbReference type="AlphaFoldDB" id="A0AAV0NMA0"/>